<keyword evidence="3" id="KW-1185">Reference proteome</keyword>
<gene>
    <name evidence="2" type="ORF">DM02DRAFT_663219</name>
</gene>
<dbReference type="PANTHER" id="PTHR39598">
    <property type="entry name" value="AUSTINOL SYNTHESIS PROTEIN F-RELATED"/>
    <property type="match status" value="1"/>
</dbReference>
<evidence type="ECO:0008006" key="4">
    <source>
        <dbReference type="Google" id="ProtNLM"/>
    </source>
</evidence>
<dbReference type="STRING" id="97972.A0A2V1D3G1"/>
<dbReference type="EMBL" id="KZ805713">
    <property type="protein sequence ID" value="PVH92159.1"/>
    <property type="molecule type" value="Genomic_DNA"/>
</dbReference>
<name>A0A2V1D3G1_9PLEO</name>
<dbReference type="InterPro" id="IPR032710">
    <property type="entry name" value="NTF2-like_dom_sf"/>
</dbReference>
<dbReference type="PANTHER" id="PTHR39598:SF1">
    <property type="entry name" value="AUSTINOID BIOSYNTHESIS CLUSTERS PROTEIN F-RELATED"/>
    <property type="match status" value="1"/>
</dbReference>
<sequence>MKFAIVIATMVPVLATSKPLKSPGANSRDVWIGLDFKECLANADAIPRPNLKIQKETARAVIQAYNAWNIDGIMAYRTPDCQHQVLPASMGRAAKSNDEYRAYLHTIMPLYSNFTVMVREEIHDALTHTCIIHATSTANTKIGPYANEYALILTFTEDGKKDTNFKEFVDSAYSEQFVTALSNVNPTQ</sequence>
<proteinExistence type="predicted"/>
<evidence type="ECO:0000313" key="2">
    <source>
        <dbReference type="EMBL" id="PVH92159.1"/>
    </source>
</evidence>
<dbReference type="OrthoDB" id="3758478at2759"/>
<keyword evidence="1" id="KW-0732">Signal</keyword>
<organism evidence="2 3">
    <name type="scientific">Periconia macrospinosa</name>
    <dbReference type="NCBI Taxonomy" id="97972"/>
    <lineage>
        <taxon>Eukaryota</taxon>
        <taxon>Fungi</taxon>
        <taxon>Dikarya</taxon>
        <taxon>Ascomycota</taxon>
        <taxon>Pezizomycotina</taxon>
        <taxon>Dothideomycetes</taxon>
        <taxon>Pleosporomycetidae</taxon>
        <taxon>Pleosporales</taxon>
        <taxon>Massarineae</taxon>
        <taxon>Periconiaceae</taxon>
        <taxon>Periconia</taxon>
    </lineage>
</organism>
<evidence type="ECO:0000256" key="1">
    <source>
        <dbReference type="SAM" id="SignalP"/>
    </source>
</evidence>
<reference evidence="2 3" key="1">
    <citation type="journal article" date="2018" name="Sci. Rep.">
        <title>Comparative genomics provides insights into the lifestyle and reveals functional heterogeneity of dark septate endophytic fungi.</title>
        <authorList>
            <person name="Knapp D.G."/>
            <person name="Nemeth J.B."/>
            <person name="Barry K."/>
            <person name="Hainaut M."/>
            <person name="Henrissat B."/>
            <person name="Johnson J."/>
            <person name="Kuo A."/>
            <person name="Lim J.H.P."/>
            <person name="Lipzen A."/>
            <person name="Nolan M."/>
            <person name="Ohm R.A."/>
            <person name="Tamas L."/>
            <person name="Grigoriev I.V."/>
            <person name="Spatafora J.W."/>
            <person name="Nagy L.G."/>
            <person name="Kovacs G.M."/>
        </authorList>
    </citation>
    <scope>NUCLEOTIDE SEQUENCE [LARGE SCALE GENOMIC DNA]</scope>
    <source>
        <strain evidence="2 3">DSE2036</strain>
    </source>
</reference>
<dbReference type="SUPFAM" id="SSF54427">
    <property type="entry name" value="NTF2-like"/>
    <property type="match status" value="1"/>
</dbReference>
<protein>
    <recommendedName>
        <fullName evidence="4">SnoaL-like domain-containing protein</fullName>
    </recommendedName>
</protein>
<dbReference type="AlphaFoldDB" id="A0A2V1D3G1"/>
<feature type="signal peptide" evidence="1">
    <location>
        <begin position="1"/>
        <end position="15"/>
    </location>
</feature>
<dbReference type="Gene3D" id="3.10.450.50">
    <property type="match status" value="1"/>
</dbReference>
<accession>A0A2V1D3G1</accession>
<dbReference type="InterPro" id="IPR050977">
    <property type="entry name" value="Fungal_Meroterpenoid_Isomerase"/>
</dbReference>
<feature type="chain" id="PRO_5016108869" description="SnoaL-like domain-containing protein" evidence="1">
    <location>
        <begin position="16"/>
        <end position="188"/>
    </location>
</feature>
<evidence type="ECO:0000313" key="3">
    <source>
        <dbReference type="Proteomes" id="UP000244855"/>
    </source>
</evidence>
<dbReference type="Proteomes" id="UP000244855">
    <property type="component" value="Unassembled WGS sequence"/>
</dbReference>